<keyword evidence="6" id="KW-0411">Iron-sulfur</keyword>
<name>A0A379MNY2_9BACT</name>
<reference evidence="8 9" key="1">
    <citation type="submission" date="2018-06" db="EMBL/GenBank/DDBJ databases">
        <authorList>
            <consortium name="Pathogen Informatics"/>
            <person name="Doyle S."/>
        </authorList>
    </citation>
    <scope>NUCLEOTIDE SEQUENCE [LARGE SCALE GENOMIC DNA]</scope>
    <source>
        <strain evidence="8 9">NCTC11190</strain>
    </source>
</reference>
<accession>A0A379MNY2</accession>
<dbReference type="RefSeq" id="WP_037291546.1">
    <property type="nucleotide sequence ID" value="NZ_UGVL01000001.1"/>
</dbReference>
<comment type="cofactor">
    <cofactor evidence="1">
        <name>[4Fe-4S] cluster</name>
        <dbReference type="ChEBI" id="CHEBI:49883"/>
    </cofactor>
</comment>
<evidence type="ECO:0000256" key="3">
    <source>
        <dbReference type="ARBA" id="ARBA00022691"/>
    </source>
</evidence>
<dbReference type="OrthoDB" id="9782387at2"/>
<dbReference type="Proteomes" id="UP000255233">
    <property type="component" value="Unassembled WGS sequence"/>
</dbReference>
<evidence type="ECO:0000256" key="5">
    <source>
        <dbReference type="ARBA" id="ARBA00023004"/>
    </source>
</evidence>
<dbReference type="CDD" id="cd01335">
    <property type="entry name" value="Radical_SAM"/>
    <property type="match status" value="1"/>
</dbReference>
<feature type="domain" description="Radical SAM core" evidence="7">
    <location>
        <begin position="13"/>
        <end position="207"/>
    </location>
</feature>
<evidence type="ECO:0000259" key="7">
    <source>
        <dbReference type="PROSITE" id="PS51918"/>
    </source>
</evidence>
<keyword evidence="9" id="KW-1185">Reference proteome</keyword>
<dbReference type="InterPro" id="IPR034457">
    <property type="entry name" value="Organic_radical-activating"/>
</dbReference>
<dbReference type="GO" id="GO:0003824">
    <property type="term" value="F:catalytic activity"/>
    <property type="evidence" value="ECO:0007669"/>
    <property type="project" value="InterPro"/>
</dbReference>
<dbReference type="GO" id="GO:0046872">
    <property type="term" value="F:metal ion binding"/>
    <property type="evidence" value="ECO:0007669"/>
    <property type="project" value="UniProtKB-KW"/>
</dbReference>
<evidence type="ECO:0000256" key="6">
    <source>
        <dbReference type="ARBA" id="ARBA00023014"/>
    </source>
</evidence>
<keyword evidence="4" id="KW-0479">Metal-binding</keyword>
<dbReference type="InterPro" id="IPR012840">
    <property type="entry name" value="NrdG2"/>
</dbReference>
<proteinExistence type="predicted"/>
<dbReference type="PROSITE" id="PS51918">
    <property type="entry name" value="RADICAL_SAM"/>
    <property type="match status" value="1"/>
</dbReference>
<dbReference type="SFLD" id="SFLDS00029">
    <property type="entry name" value="Radical_SAM"/>
    <property type="match status" value="1"/>
</dbReference>
<keyword evidence="3" id="KW-0949">S-adenosyl-L-methionine</keyword>
<evidence type="ECO:0000313" key="8">
    <source>
        <dbReference type="EMBL" id="SUE33255.1"/>
    </source>
</evidence>
<dbReference type="NCBIfam" id="TIGR02495">
    <property type="entry name" value="NrdG2"/>
    <property type="match status" value="1"/>
</dbReference>
<dbReference type="GO" id="GO:0051539">
    <property type="term" value="F:4 iron, 4 sulfur cluster binding"/>
    <property type="evidence" value="ECO:0007669"/>
    <property type="project" value="UniProtKB-KW"/>
</dbReference>
<keyword evidence="2" id="KW-0004">4Fe-4S</keyword>
<dbReference type="InterPro" id="IPR058240">
    <property type="entry name" value="rSAM_sf"/>
</dbReference>
<dbReference type="InterPro" id="IPR013785">
    <property type="entry name" value="Aldolase_TIM"/>
</dbReference>
<dbReference type="SFLD" id="SFLDG01094">
    <property type="entry name" value="Uncharacterised_Radical_SAM_Su"/>
    <property type="match status" value="1"/>
</dbReference>
<evidence type="ECO:0000313" key="9">
    <source>
        <dbReference type="Proteomes" id="UP000255233"/>
    </source>
</evidence>
<dbReference type="Gene3D" id="3.20.20.70">
    <property type="entry name" value="Aldolase class I"/>
    <property type="match status" value="1"/>
</dbReference>
<dbReference type="EMBL" id="UGVL01000001">
    <property type="protein sequence ID" value="SUE33255.1"/>
    <property type="molecule type" value="Genomic_DNA"/>
</dbReference>
<dbReference type="STRING" id="880526.GCA_000427365_00986"/>
<protein>
    <submittedName>
        <fullName evidence="8">Molybdenum cofactor biosynthesis protein A</fullName>
    </submittedName>
</protein>
<dbReference type="Pfam" id="PF04055">
    <property type="entry name" value="Radical_SAM"/>
    <property type="match status" value="1"/>
</dbReference>
<dbReference type="AlphaFoldDB" id="A0A379MNY2"/>
<evidence type="ECO:0000256" key="4">
    <source>
        <dbReference type="ARBA" id="ARBA00022723"/>
    </source>
</evidence>
<dbReference type="SUPFAM" id="SSF102114">
    <property type="entry name" value="Radical SAM enzymes"/>
    <property type="match status" value="1"/>
</dbReference>
<dbReference type="InterPro" id="IPR007197">
    <property type="entry name" value="rSAM"/>
</dbReference>
<dbReference type="PANTHER" id="PTHR30352">
    <property type="entry name" value="PYRUVATE FORMATE-LYASE-ACTIVATING ENZYME"/>
    <property type="match status" value="1"/>
</dbReference>
<organism evidence="8 9">
    <name type="scientific">Rikenella microfusus</name>
    <dbReference type="NCBI Taxonomy" id="28139"/>
    <lineage>
        <taxon>Bacteria</taxon>
        <taxon>Pseudomonadati</taxon>
        <taxon>Bacteroidota</taxon>
        <taxon>Bacteroidia</taxon>
        <taxon>Bacteroidales</taxon>
        <taxon>Rikenellaceae</taxon>
        <taxon>Rikenella</taxon>
    </lineage>
</organism>
<sequence>MRIGGFLKQSLIDWEGKLVAVVFTKGCNFRCGYCHNPSLVVPELLNDTPDVPQEEVFAYLSARREWLDGVVVTGGEPTLQKDLPDFLKRVRALGLRVKLDTNGTHPEVLSELFREKLVNFVALDVKHFVARESYALVTPTVTEAQVEAVRCTLELLRAHGEVGRQFRTTLIPDVHAPDTVRRLSEMFAPDKIRFQEFRDGNLVRDYI</sequence>
<gene>
    <name evidence="8" type="ORF">NCTC11190_00459</name>
</gene>
<keyword evidence="5" id="KW-0408">Iron</keyword>
<dbReference type="PANTHER" id="PTHR30352:SF13">
    <property type="entry name" value="GLYCYL-RADICAL ENZYME ACTIVATING ENZYME YJJW-RELATED"/>
    <property type="match status" value="1"/>
</dbReference>
<evidence type="ECO:0000256" key="2">
    <source>
        <dbReference type="ARBA" id="ARBA00022485"/>
    </source>
</evidence>
<evidence type="ECO:0000256" key="1">
    <source>
        <dbReference type="ARBA" id="ARBA00001966"/>
    </source>
</evidence>